<dbReference type="AlphaFoldDB" id="N8QDC0"/>
<reference evidence="3 4" key="1">
    <citation type="submission" date="2013-02" db="EMBL/GenBank/DDBJ databases">
        <title>The Genome Sequence of Acinetobacter parvus CIP 108168.</title>
        <authorList>
            <consortium name="The Broad Institute Genome Sequencing Platform"/>
            <consortium name="The Broad Institute Genome Sequencing Center for Infectious Disease"/>
            <person name="Cerqueira G."/>
            <person name="Feldgarden M."/>
            <person name="Courvalin P."/>
            <person name="Perichon B."/>
            <person name="Grillot-Courvalin C."/>
            <person name="Clermont D."/>
            <person name="Rocha E."/>
            <person name="Yoon E.-J."/>
            <person name="Nemec A."/>
            <person name="Walker B."/>
            <person name="Young S.K."/>
            <person name="Zeng Q."/>
            <person name="Gargeya S."/>
            <person name="Fitzgerald M."/>
            <person name="Haas B."/>
            <person name="Abouelleil A."/>
            <person name="Alvarado L."/>
            <person name="Arachchi H.M."/>
            <person name="Berlin A.M."/>
            <person name="Chapman S.B."/>
            <person name="Dewar J."/>
            <person name="Goldberg J."/>
            <person name="Griggs A."/>
            <person name="Gujja S."/>
            <person name="Hansen M."/>
            <person name="Howarth C."/>
            <person name="Imamovic A."/>
            <person name="Larimer J."/>
            <person name="McCowan C."/>
            <person name="Murphy C."/>
            <person name="Neiman D."/>
            <person name="Pearson M."/>
            <person name="Priest M."/>
            <person name="Roberts A."/>
            <person name="Saif S."/>
            <person name="Shea T."/>
            <person name="Sisk P."/>
            <person name="Sykes S."/>
            <person name="Wortman J."/>
            <person name="Nusbaum C."/>
            <person name="Birren B."/>
        </authorList>
    </citation>
    <scope>NUCLEOTIDE SEQUENCE [LARGE SCALE GENOMIC DNA]</scope>
    <source>
        <strain evidence="3 4">CIP 108168</strain>
    </source>
</reference>
<feature type="chain" id="PRO_5004131117" description="DUF4124 domain-containing protein" evidence="2">
    <location>
        <begin position="38"/>
        <end position="223"/>
    </location>
</feature>
<name>N8QDC0_9GAMM</name>
<keyword evidence="2" id="KW-0732">Signal</keyword>
<evidence type="ECO:0000256" key="1">
    <source>
        <dbReference type="SAM" id="Coils"/>
    </source>
</evidence>
<accession>N8QDC0</accession>
<feature type="signal peptide" evidence="2">
    <location>
        <begin position="1"/>
        <end position="37"/>
    </location>
</feature>
<proteinExistence type="predicted"/>
<evidence type="ECO:0000313" key="4">
    <source>
        <dbReference type="Proteomes" id="UP000023776"/>
    </source>
</evidence>
<protein>
    <recommendedName>
        <fullName evidence="5">DUF4124 domain-containing protein</fullName>
    </recommendedName>
</protein>
<dbReference type="EMBL" id="APOM01000042">
    <property type="protein sequence ID" value="ENU36515.1"/>
    <property type="molecule type" value="Genomic_DNA"/>
</dbReference>
<evidence type="ECO:0000256" key="2">
    <source>
        <dbReference type="SAM" id="SignalP"/>
    </source>
</evidence>
<dbReference type="HOGENOM" id="CLU_1369624_0_0_6"/>
<evidence type="ECO:0008006" key="5">
    <source>
        <dbReference type="Google" id="ProtNLM"/>
    </source>
</evidence>
<gene>
    <name evidence="3" type="ORF">F988_01148</name>
</gene>
<dbReference type="PATRIC" id="fig|981333.9.peg.1180"/>
<evidence type="ECO:0000313" key="3">
    <source>
        <dbReference type="EMBL" id="ENU36515.1"/>
    </source>
</evidence>
<dbReference type="GeneID" id="99691757"/>
<dbReference type="RefSeq" id="WP_004681661.1">
    <property type="nucleotide sequence ID" value="NZ_AIEB01000042.1"/>
</dbReference>
<comment type="caution">
    <text evidence="3">The sequence shown here is derived from an EMBL/GenBank/DDBJ whole genome shotgun (WGS) entry which is preliminary data.</text>
</comment>
<sequence>MTGSLKCGFRIGHFTTITRNCICALVLMFLFYGSSFAATEQPRAVWYRYYDKNGIANVSSSVTPEHIRYGYEALDRNMQVIKRNQPYNATQDIQQSTRRESLARQREQDLKLKRAYGNSKIATAKRDLILANLKKQLNYQQQQLQQLQQDKISFKRQEMEYYRKGEPLPPQLKNNLENNIKNIERVKKTVESLRNAYSRTEIEYADIINRLSKFEQNNPSNIP</sequence>
<organism evidence="3 4">
    <name type="scientific">Acinetobacter parvus DSM 16617 = CIP 108168</name>
    <dbReference type="NCBI Taxonomy" id="981333"/>
    <lineage>
        <taxon>Bacteria</taxon>
        <taxon>Pseudomonadati</taxon>
        <taxon>Pseudomonadota</taxon>
        <taxon>Gammaproteobacteria</taxon>
        <taxon>Moraxellales</taxon>
        <taxon>Moraxellaceae</taxon>
        <taxon>Acinetobacter</taxon>
    </lineage>
</organism>
<dbReference type="Proteomes" id="UP000023776">
    <property type="component" value="Unassembled WGS sequence"/>
</dbReference>
<feature type="coiled-coil region" evidence="1">
    <location>
        <begin position="130"/>
        <end position="210"/>
    </location>
</feature>
<keyword evidence="1" id="KW-0175">Coiled coil</keyword>
<keyword evidence="4" id="KW-1185">Reference proteome</keyword>